<dbReference type="SUPFAM" id="SSF49785">
    <property type="entry name" value="Galactose-binding domain-like"/>
    <property type="match status" value="2"/>
</dbReference>
<evidence type="ECO:0000313" key="7">
    <source>
        <dbReference type="Proteomes" id="UP000286211"/>
    </source>
</evidence>
<evidence type="ECO:0000256" key="3">
    <source>
        <dbReference type="ARBA" id="ARBA00023295"/>
    </source>
</evidence>
<keyword evidence="4" id="KW-0624">Polysaccharide degradation</keyword>
<name>A0A3R6FVS9_9BACT</name>
<dbReference type="InterPro" id="IPR017853">
    <property type="entry name" value="GH"/>
</dbReference>
<organism evidence="6 7">
    <name type="scientific">Segatella copri</name>
    <dbReference type="NCBI Taxonomy" id="165179"/>
    <lineage>
        <taxon>Bacteria</taxon>
        <taxon>Pseudomonadati</taxon>
        <taxon>Bacteroidota</taxon>
        <taxon>Bacteroidia</taxon>
        <taxon>Bacteroidales</taxon>
        <taxon>Prevotellaceae</taxon>
        <taxon>Segatella</taxon>
    </lineage>
</organism>
<dbReference type="Gene3D" id="2.60.120.260">
    <property type="entry name" value="Galactose-binding domain-like"/>
    <property type="match status" value="2"/>
</dbReference>
<dbReference type="SMART" id="SM00633">
    <property type="entry name" value="Glyco_10"/>
    <property type="match status" value="1"/>
</dbReference>
<dbReference type="GO" id="GO:0004553">
    <property type="term" value="F:hydrolase activity, hydrolyzing O-glycosyl compounds"/>
    <property type="evidence" value="ECO:0007669"/>
    <property type="project" value="InterPro"/>
</dbReference>
<dbReference type="Gene3D" id="3.20.20.80">
    <property type="entry name" value="Glycosidases"/>
    <property type="match status" value="2"/>
</dbReference>
<reference evidence="6 7" key="1">
    <citation type="submission" date="2018-08" db="EMBL/GenBank/DDBJ databases">
        <title>A genome reference for cultivated species of the human gut microbiota.</title>
        <authorList>
            <person name="Zou Y."/>
            <person name="Xue W."/>
            <person name="Luo G."/>
        </authorList>
    </citation>
    <scope>NUCLEOTIDE SEQUENCE [LARGE SCALE GENOMIC DNA]</scope>
    <source>
        <strain evidence="6 7">AF46-2NS</strain>
    </source>
</reference>
<dbReference type="PANTHER" id="PTHR31490">
    <property type="entry name" value="GLYCOSYL HYDROLASE"/>
    <property type="match status" value="1"/>
</dbReference>
<dbReference type="Proteomes" id="UP000286211">
    <property type="component" value="Unassembled WGS sequence"/>
</dbReference>
<feature type="domain" description="GH10" evidence="5">
    <location>
        <begin position="437"/>
        <end position="751"/>
    </location>
</feature>
<comment type="caution">
    <text evidence="6">The sequence shown here is derived from an EMBL/GenBank/DDBJ whole genome shotgun (WGS) entry which is preliminary data.</text>
</comment>
<dbReference type="Pfam" id="PF00331">
    <property type="entry name" value="Glyco_hydro_10"/>
    <property type="match status" value="2"/>
</dbReference>
<dbReference type="EMBL" id="QRNB01000060">
    <property type="protein sequence ID" value="RHK09263.1"/>
    <property type="molecule type" value="Genomic_DNA"/>
</dbReference>
<dbReference type="InterPro" id="IPR008979">
    <property type="entry name" value="Galactose-bd-like_sf"/>
</dbReference>
<evidence type="ECO:0000256" key="1">
    <source>
        <dbReference type="ARBA" id="ARBA00022801"/>
    </source>
</evidence>
<proteinExistence type="predicted"/>
<dbReference type="AlphaFoldDB" id="A0A3R6FVS9"/>
<protein>
    <submittedName>
        <fullName evidence="6">Glycosyl hydrolase family 10</fullName>
    </submittedName>
</protein>
<keyword evidence="2" id="KW-0119">Carbohydrate metabolism</keyword>
<dbReference type="SUPFAM" id="SSF51445">
    <property type="entry name" value="(Trans)glycosidases"/>
    <property type="match status" value="1"/>
</dbReference>
<accession>A0A3R6FVS9</accession>
<evidence type="ECO:0000259" key="5">
    <source>
        <dbReference type="SMART" id="SM00633"/>
    </source>
</evidence>
<evidence type="ECO:0000256" key="4">
    <source>
        <dbReference type="ARBA" id="ARBA00023326"/>
    </source>
</evidence>
<sequence length="756" mass="84604">MKVNKYIISALVCPFVLGSCADWDDWKYDVEKPQTIAQYEYLNDYAPLKEYLDRGAHPGFKVSAALAVDEFNQQGPLFRLAAHNFDEIVAGNAMKMASCVNDQGEMDFSKVSSFVRAAEDAGLTVYGHTLAWHAQQPSKYLNGLIADKEIEVDPDAQVEKTDYALDCSTLSSYDWTGSPASVKTEWNKGGAVVITNPEPIDPFYELQYWLVNGISLKTGTTYKITFLCKAEGESPANIRFKLGNWGDGYKKDFTIPVGGDYEEVSFEVTPTMDSNGLFFQHGDFAGKIYWKSIKITHSEAPSIEIFTDCISNGEMKTGGDMSNFVVREPGKGDVAGTPIAGGPDGKNCVVVHANANAENEWDTQFFIYTPNKTWSAGDKYKITFYYKASENIDADTQCHGEPGTYKHYACLSPNPSFTTQWQKYEANGTIPAEGDGMKAIAFNLNKGKKDHAIDYYFADIHWGTVEMGNKKPLTPDEKKDILTLAMNKWISGMMQATEGKVKAWDLINEAVSGGGNVNGFYALQTEATSEHNPQDFYWQDYFTPEMYGPIVEKAARDAYAAVEGTNPADLKLFINDYNLESDWDNNQKVKSLVYWIGVWEKKGQELGWNTKIDGIGSQMHISYYENPQTLESKKKAIQNMLKIMAETGKLVRISELDMGYVDADGKDVTTAQLEKLPIEERVAKEKAMAEHYKWIIEQYFKIVPVSQQYGICQWCLTDSPTDSGWRPGQPVGLWNLNYQRKPAYGGFADGLANKQQ</sequence>
<keyword evidence="3" id="KW-0326">Glycosidase</keyword>
<keyword evidence="1 6" id="KW-0378">Hydrolase</keyword>
<dbReference type="InterPro" id="IPR001000">
    <property type="entry name" value="GH10_dom"/>
</dbReference>
<dbReference type="PROSITE" id="PS51257">
    <property type="entry name" value="PROKAR_LIPOPROTEIN"/>
    <property type="match status" value="1"/>
</dbReference>
<dbReference type="PANTHER" id="PTHR31490:SF76">
    <property type="entry name" value="ENDO-1,4-BETA-XYLANASE C"/>
    <property type="match status" value="1"/>
</dbReference>
<dbReference type="GO" id="GO:0000272">
    <property type="term" value="P:polysaccharide catabolic process"/>
    <property type="evidence" value="ECO:0007669"/>
    <property type="project" value="UniProtKB-KW"/>
</dbReference>
<dbReference type="InterPro" id="IPR044846">
    <property type="entry name" value="GH10"/>
</dbReference>
<evidence type="ECO:0000313" key="6">
    <source>
        <dbReference type="EMBL" id="RHK09263.1"/>
    </source>
</evidence>
<evidence type="ECO:0000256" key="2">
    <source>
        <dbReference type="ARBA" id="ARBA00023277"/>
    </source>
</evidence>
<gene>
    <name evidence="6" type="ORF">DW079_10895</name>
</gene>